<proteinExistence type="predicted"/>
<protein>
    <recommendedName>
        <fullName evidence="4">HIT domain-containing protein</fullName>
    </recommendedName>
</protein>
<sequence length="262" mass="28571">MAMFAPKLGCPICGIVASALPTPSNSWRAPALGNSTNDSTDPEVLWKDQDFTAYREKSKPVSSKGHIIIAFNLHVPSLYDLSSTDLPLLVNIRNLATRLLTALDASSRLPTPTPTPSTQSFPSSPISLERNSHFRIGFITPPFKDNKIPVTDHLHAHAYIEPSDLMGWWRGLAYGSLAWYAIDDLIAEIRETVSNNRVKSGYENRQNAPIDKVPLAGARSGTAHGVETTEPGLPRPESNLEDGETPSRTPTSAQAMLTSYHS</sequence>
<gene>
    <name evidence="2" type="ORF">DFJ43DRAFT_385519</name>
</gene>
<evidence type="ECO:0000256" key="1">
    <source>
        <dbReference type="SAM" id="MobiDB-lite"/>
    </source>
</evidence>
<dbReference type="EMBL" id="JANVFO010000003">
    <property type="protein sequence ID" value="KAJ3736910.1"/>
    <property type="molecule type" value="Genomic_DNA"/>
</dbReference>
<dbReference type="AlphaFoldDB" id="A0AA38JW43"/>
<reference evidence="2" key="2">
    <citation type="journal article" date="2023" name="Proc. Natl. Acad. Sci. U.S.A.">
        <title>A global phylogenomic analysis of the shiitake genus Lentinula.</title>
        <authorList>
            <person name="Sierra-Patev S."/>
            <person name="Min B."/>
            <person name="Naranjo-Ortiz M."/>
            <person name="Looney B."/>
            <person name="Konkel Z."/>
            <person name="Slot J.C."/>
            <person name="Sakamoto Y."/>
            <person name="Steenwyk J.L."/>
            <person name="Rokas A."/>
            <person name="Carro J."/>
            <person name="Camarero S."/>
            <person name="Ferreira P."/>
            <person name="Molpeceres G."/>
            <person name="Ruiz-Duenas F.J."/>
            <person name="Serrano A."/>
            <person name="Henrissat B."/>
            <person name="Drula E."/>
            <person name="Hughes K.W."/>
            <person name="Mata J.L."/>
            <person name="Ishikawa N.K."/>
            <person name="Vargas-Isla R."/>
            <person name="Ushijima S."/>
            <person name="Smith C.A."/>
            <person name="Donoghue J."/>
            <person name="Ahrendt S."/>
            <person name="Andreopoulos W."/>
            <person name="He G."/>
            <person name="LaButti K."/>
            <person name="Lipzen A."/>
            <person name="Ng V."/>
            <person name="Riley R."/>
            <person name="Sandor L."/>
            <person name="Barry K."/>
            <person name="Martinez A.T."/>
            <person name="Xiao Y."/>
            <person name="Gibbons J.G."/>
            <person name="Terashima K."/>
            <person name="Grigoriev I.V."/>
            <person name="Hibbett D."/>
        </authorList>
    </citation>
    <scope>NUCLEOTIDE SEQUENCE</scope>
    <source>
        <strain evidence="2">ET3784</strain>
    </source>
</reference>
<dbReference type="Gene3D" id="3.30.428.10">
    <property type="entry name" value="HIT-like"/>
    <property type="match status" value="1"/>
</dbReference>
<dbReference type="SUPFAM" id="SSF54197">
    <property type="entry name" value="HIT-like"/>
    <property type="match status" value="1"/>
</dbReference>
<evidence type="ECO:0000313" key="2">
    <source>
        <dbReference type="EMBL" id="KAJ3736910.1"/>
    </source>
</evidence>
<name>A0AA38JW43_9AGAR</name>
<reference evidence="2" key="1">
    <citation type="submission" date="2022-08" db="EMBL/GenBank/DDBJ databases">
        <authorList>
            <consortium name="DOE Joint Genome Institute"/>
            <person name="Min B."/>
            <person name="Sierra-Patev S."/>
            <person name="Naranjo-Ortiz M."/>
            <person name="Looney B."/>
            <person name="Konkel Z."/>
            <person name="Slot J.C."/>
            <person name="Sakamoto Y."/>
            <person name="Steenwyk J.L."/>
            <person name="Rokas A."/>
            <person name="Carro J."/>
            <person name="Camarero S."/>
            <person name="Ferreira P."/>
            <person name="Molpeceres G."/>
            <person name="Ruiz-duenas F.J."/>
            <person name="Serrano A."/>
            <person name="Henrissat B."/>
            <person name="Drula E."/>
            <person name="Hughes K.W."/>
            <person name="Mata J.L."/>
            <person name="Ishikawa N.K."/>
            <person name="Vargas-Isla R."/>
            <person name="Ushijima S."/>
            <person name="Smith C.A."/>
            <person name="Ahrendt S."/>
            <person name="Andreopoulos W."/>
            <person name="He G."/>
            <person name="LaButti K."/>
            <person name="Lipzen A."/>
            <person name="Ng V."/>
            <person name="Riley R."/>
            <person name="Sandor L."/>
            <person name="Barry K."/>
            <person name="Martinez A.T."/>
            <person name="Xiao Y."/>
            <person name="Gibbons J.G."/>
            <person name="Terashima K."/>
            <person name="Hibbett D.S."/>
            <person name="Grigoriev I.V."/>
        </authorList>
    </citation>
    <scope>NUCLEOTIDE SEQUENCE</scope>
    <source>
        <strain evidence="2">ET3784</strain>
    </source>
</reference>
<accession>A0AA38JW43</accession>
<feature type="compositionally biased region" description="Polar residues" evidence="1">
    <location>
        <begin position="246"/>
        <end position="262"/>
    </location>
</feature>
<organism evidence="2 3">
    <name type="scientific">Lentinula guzmanii</name>
    <dbReference type="NCBI Taxonomy" id="2804957"/>
    <lineage>
        <taxon>Eukaryota</taxon>
        <taxon>Fungi</taxon>
        <taxon>Dikarya</taxon>
        <taxon>Basidiomycota</taxon>
        <taxon>Agaricomycotina</taxon>
        <taxon>Agaricomycetes</taxon>
        <taxon>Agaricomycetidae</taxon>
        <taxon>Agaricales</taxon>
        <taxon>Marasmiineae</taxon>
        <taxon>Omphalotaceae</taxon>
        <taxon>Lentinula</taxon>
    </lineage>
</organism>
<dbReference type="InterPro" id="IPR036265">
    <property type="entry name" value="HIT-like_sf"/>
</dbReference>
<dbReference type="Proteomes" id="UP001176059">
    <property type="component" value="Unassembled WGS sequence"/>
</dbReference>
<feature type="region of interest" description="Disordered" evidence="1">
    <location>
        <begin position="209"/>
        <end position="262"/>
    </location>
</feature>
<comment type="caution">
    <text evidence="2">The sequence shown here is derived from an EMBL/GenBank/DDBJ whole genome shotgun (WGS) entry which is preliminary data.</text>
</comment>
<evidence type="ECO:0008006" key="4">
    <source>
        <dbReference type="Google" id="ProtNLM"/>
    </source>
</evidence>
<keyword evidence="3" id="KW-1185">Reference proteome</keyword>
<evidence type="ECO:0000313" key="3">
    <source>
        <dbReference type="Proteomes" id="UP001176059"/>
    </source>
</evidence>